<keyword evidence="2" id="KW-0472">Membrane</keyword>
<comment type="caution">
    <text evidence="3">The sequence shown here is derived from an EMBL/GenBank/DDBJ whole genome shotgun (WGS) entry which is preliminary data.</text>
</comment>
<reference evidence="3 4" key="1">
    <citation type="journal article" date="2020" name="ISME J.">
        <title>Comparative genomics reveals insights into cyanobacterial evolution and habitat adaptation.</title>
        <authorList>
            <person name="Chen M.Y."/>
            <person name="Teng W.K."/>
            <person name="Zhao L."/>
            <person name="Hu C.X."/>
            <person name="Zhou Y.K."/>
            <person name="Han B.P."/>
            <person name="Song L.R."/>
            <person name="Shu W.S."/>
        </authorList>
    </citation>
    <scope>NUCLEOTIDE SEQUENCE [LARGE SCALE GENOMIC DNA]</scope>
    <source>
        <strain evidence="3 4">FACHB-248</strain>
    </source>
</reference>
<gene>
    <name evidence="3" type="ORF">H6G81_15675</name>
</gene>
<evidence type="ECO:0000313" key="4">
    <source>
        <dbReference type="Proteomes" id="UP000660380"/>
    </source>
</evidence>
<proteinExistence type="predicted"/>
<keyword evidence="4" id="KW-1185">Reference proteome</keyword>
<feature type="coiled-coil region" evidence="1">
    <location>
        <begin position="9"/>
        <end position="36"/>
    </location>
</feature>
<dbReference type="Proteomes" id="UP000660380">
    <property type="component" value="Unassembled WGS sequence"/>
</dbReference>
<keyword evidence="1" id="KW-0175">Coiled coil</keyword>
<sequence>MGTVNGKLINQELDQFEELRQRTERINQRCQYLESQVNAISKQDYTQYLQKVTEEVDSNKSYLQKLDQRIGFLEDVTSRQARQLFFIKITSVIVFVGLWFMFSINNKPEYNKTKPHKKVESLEFIQSKSKKIKSSSSKQLEQSEEMR</sequence>
<evidence type="ECO:0000313" key="3">
    <source>
        <dbReference type="EMBL" id="MBD2605920.1"/>
    </source>
</evidence>
<keyword evidence="2" id="KW-0812">Transmembrane</keyword>
<dbReference type="EMBL" id="JACJTA010000031">
    <property type="protein sequence ID" value="MBD2605920.1"/>
    <property type="molecule type" value="Genomic_DNA"/>
</dbReference>
<protein>
    <submittedName>
        <fullName evidence="3">Uncharacterized protein</fullName>
    </submittedName>
</protein>
<evidence type="ECO:0000256" key="1">
    <source>
        <dbReference type="SAM" id="Coils"/>
    </source>
</evidence>
<accession>A0ABR8GS19</accession>
<evidence type="ECO:0000256" key="2">
    <source>
        <dbReference type="SAM" id="Phobius"/>
    </source>
</evidence>
<feature type="transmembrane region" description="Helical" evidence="2">
    <location>
        <begin position="84"/>
        <end position="102"/>
    </location>
</feature>
<name>A0ABR8GS19_9CYAN</name>
<organism evidence="3 4">
    <name type="scientific">Scytonema hofmannii FACHB-248</name>
    <dbReference type="NCBI Taxonomy" id="1842502"/>
    <lineage>
        <taxon>Bacteria</taxon>
        <taxon>Bacillati</taxon>
        <taxon>Cyanobacteriota</taxon>
        <taxon>Cyanophyceae</taxon>
        <taxon>Nostocales</taxon>
        <taxon>Scytonemataceae</taxon>
        <taxon>Scytonema</taxon>
    </lineage>
</organism>
<keyword evidence="2" id="KW-1133">Transmembrane helix</keyword>